<sequence length="216" mass="22451">MVGFIVGEEDDMTGSTSKGEATRAEIVRAAAGVFAAKGYAATRMDDVFRAAGLSKGAVYFHFTSKADLARAVVAEQKQRWLALTTEAIAGGATATEQLASMGELLLKLMSSDSSAWNVVKLSAQLAAENDEVARTVAAENDPLRDWVSVVSGVIARGQSDGEFTGSATADDLAALVVGSFDGLKTVSDALDPADSRAFARRGALLVASMRSMLVAP</sequence>
<dbReference type="InterPro" id="IPR036271">
    <property type="entry name" value="Tet_transcr_reg_TetR-rel_C_sf"/>
</dbReference>
<organism evidence="6 7">
    <name type="scientific">Frondihabitans cladoniiphilus</name>
    <dbReference type="NCBI Taxonomy" id="715785"/>
    <lineage>
        <taxon>Bacteria</taxon>
        <taxon>Bacillati</taxon>
        <taxon>Actinomycetota</taxon>
        <taxon>Actinomycetes</taxon>
        <taxon>Micrococcales</taxon>
        <taxon>Microbacteriaceae</taxon>
        <taxon>Frondihabitans</taxon>
    </lineage>
</organism>
<dbReference type="Proteomes" id="UP001501295">
    <property type="component" value="Unassembled WGS sequence"/>
</dbReference>
<protein>
    <submittedName>
        <fullName evidence="6">ScbR family autoregulator-binding transcription factor</fullName>
    </submittedName>
</protein>
<keyword evidence="3" id="KW-0804">Transcription</keyword>
<dbReference type="Pfam" id="PF00440">
    <property type="entry name" value="TetR_N"/>
    <property type="match status" value="1"/>
</dbReference>
<evidence type="ECO:0000313" key="6">
    <source>
        <dbReference type="EMBL" id="GAA4676331.1"/>
    </source>
</evidence>
<evidence type="ECO:0000256" key="3">
    <source>
        <dbReference type="ARBA" id="ARBA00023163"/>
    </source>
</evidence>
<keyword evidence="1" id="KW-0805">Transcription regulation</keyword>
<evidence type="ECO:0000259" key="5">
    <source>
        <dbReference type="PROSITE" id="PS50977"/>
    </source>
</evidence>
<feature type="domain" description="HTH tetR-type" evidence="5">
    <location>
        <begin position="20"/>
        <end position="80"/>
    </location>
</feature>
<dbReference type="EMBL" id="BAABLM010000003">
    <property type="protein sequence ID" value="GAA4676331.1"/>
    <property type="molecule type" value="Genomic_DNA"/>
</dbReference>
<gene>
    <name evidence="6" type="ORF">GCM10025780_21170</name>
</gene>
<evidence type="ECO:0000256" key="2">
    <source>
        <dbReference type="ARBA" id="ARBA00023125"/>
    </source>
</evidence>
<name>A0ABP8VZQ8_9MICO</name>
<accession>A0ABP8VZQ8</accession>
<dbReference type="InterPro" id="IPR009057">
    <property type="entry name" value="Homeodomain-like_sf"/>
</dbReference>
<feature type="DNA-binding region" description="H-T-H motif" evidence="4">
    <location>
        <begin position="43"/>
        <end position="62"/>
    </location>
</feature>
<dbReference type="SUPFAM" id="SSF48498">
    <property type="entry name" value="Tetracyclin repressor-like, C-terminal domain"/>
    <property type="match status" value="1"/>
</dbReference>
<evidence type="ECO:0000256" key="4">
    <source>
        <dbReference type="PROSITE-ProRule" id="PRU00335"/>
    </source>
</evidence>
<keyword evidence="7" id="KW-1185">Reference proteome</keyword>
<evidence type="ECO:0000313" key="7">
    <source>
        <dbReference type="Proteomes" id="UP001501295"/>
    </source>
</evidence>
<dbReference type="SUPFAM" id="SSF46689">
    <property type="entry name" value="Homeodomain-like"/>
    <property type="match status" value="1"/>
</dbReference>
<dbReference type="PRINTS" id="PR00455">
    <property type="entry name" value="HTHTETR"/>
</dbReference>
<dbReference type="PROSITE" id="PS50977">
    <property type="entry name" value="HTH_TETR_2"/>
    <property type="match status" value="1"/>
</dbReference>
<dbReference type="PANTHER" id="PTHR30055:SF234">
    <property type="entry name" value="HTH-TYPE TRANSCRIPTIONAL REGULATOR BETI"/>
    <property type="match status" value="1"/>
</dbReference>
<reference evidence="7" key="1">
    <citation type="journal article" date="2019" name="Int. J. Syst. Evol. Microbiol.">
        <title>The Global Catalogue of Microorganisms (GCM) 10K type strain sequencing project: providing services to taxonomists for standard genome sequencing and annotation.</title>
        <authorList>
            <consortium name="The Broad Institute Genomics Platform"/>
            <consortium name="The Broad Institute Genome Sequencing Center for Infectious Disease"/>
            <person name="Wu L."/>
            <person name="Ma J."/>
        </authorList>
    </citation>
    <scope>NUCLEOTIDE SEQUENCE [LARGE SCALE GENOMIC DNA]</scope>
    <source>
        <strain evidence="7">JCM 18956</strain>
    </source>
</reference>
<dbReference type="Gene3D" id="1.10.357.10">
    <property type="entry name" value="Tetracycline Repressor, domain 2"/>
    <property type="match status" value="1"/>
</dbReference>
<keyword evidence="2 4" id="KW-0238">DNA-binding</keyword>
<proteinExistence type="predicted"/>
<dbReference type="InterPro" id="IPR001647">
    <property type="entry name" value="HTH_TetR"/>
</dbReference>
<evidence type="ECO:0000256" key="1">
    <source>
        <dbReference type="ARBA" id="ARBA00023015"/>
    </source>
</evidence>
<dbReference type="InterPro" id="IPR050109">
    <property type="entry name" value="HTH-type_TetR-like_transc_reg"/>
</dbReference>
<comment type="caution">
    <text evidence="6">The sequence shown here is derived from an EMBL/GenBank/DDBJ whole genome shotgun (WGS) entry which is preliminary data.</text>
</comment>
<dbReference type="PANTHER" id="PTHR30055">
    <property type="entry name" value="HTH-TYPE TRANSCRIPTIONAL REGULATOR RUTR"/>
    <property type="match status" value="1"/>
</dbReference>